<dbReference type="PROSITE" id="PS51186">
    <property type="entry name" value="GNAT"/>
    <property type="match status" value="1"/>
</dbReference>
<sequence>MTGERNPASIRRMRADDLDMVLAWRNAPSVRSMMFNPDIIERTQHQSWFEQTSLAVRRALLIVAWEDEPLGFVQFDGVEPGGVSDWGFYARPGAPRGSGRILGRTALDHGFGALQLHKICGRAIAFNTASIRLHARLGFQQEGLLREQHRIDGVHHSVLCFGLLRHEWQATGNEHPQNPFPQSEERAK</sequence>
<dbReference type="PANTHER" id="PTHR43415:SF3">
    <property type="entry name" value="GNAT-FAMILY ACETYLTRANSFERASE"/>
    <property type="match status" value="1"/>
</dbReference>
<evidence type="ECO:0000259" key="1">
    <source>
        <dbReference type="PROSITE" id="PS51186"/>
    </source>
</evidence>
<dbReference type="InterPro" id="IPR000182">
    <property type="entry name" value="GNAT_dom"/>
</dbReference>
<proteinExistence type="predicted"/>
<protein>
    <submittedName>
        <fullName evidence="2">UDP-4-amino-4, 6-dideoxy-N-acetyl-beta-L-altrosamine N-acetyltransferase</fullName>
    </submittedName>
</protein>
<dbReference type="GO" id="GO:0016747">
    <property type="term" value="F:acyltransferase activity, transferring groups other than amino-acyl groups"/>
    <property type="evidence" value="ECO:0007669"/>
    <property type="project" value="InterPro"/>
</dbReference>
<gene>
    <name evidence="2" type="ORF">EV664_11241</name>
</gene>
<dbReference type="Pfam" id="PF13302">
    <property type="entry name" value="Acetyltransf_3"/>
    <property type="match status" value="1"/>
</dbReference>
<evidence type="ECO:0000313" key="2">
    <source>
        <dbReference type="EMBL" id="TDN79562.1"/>
    </source>
</evidence>
<organism evidence="2 3">
    <name type="scientific">Stakelama pacifica</name>
    <dbReference type="NCBI Taxonomy" id="517720"/>
    <lineage>
        <taxon>Bacteria</taxon>
        <taxon>Pseudomonadati</taxon>
        <taxon>Pseudomonadota</taxon>
        <taxon>Alphaproteobacteria</taxon>
        <taxon>Sphingomonadales</taxon>
        <taxon>Sphingomonadaceae</taxon>
        <taxon>Stakelama</taxon>
    </lineage>
</organism>
<dbReference type="PANTHER" id="PTHR43415">
    <property type="entry name" value="SPERMIDINE N(1)-ACETYLTRANSFERASE"/>
    <property type="match status" value="1"/>
</dbReference>
<dbReference type="Proteomes" id="UP000295493">
    <property type="component" value="Unassembled WGS sequence"/>
</dbReference>
<feature type="domain" description="N-acetyltransferase" evidence="1">
    <location>
        <begin position="8"/>
        <end position="169"/>
    </location>
</feature>
<keyword evidence="2" id="KW-0808">Transferase</keyword>
<dbReference type="AlphaFoldDB" id="A0A4R6FEC2"/>
<keyword evidence="3" id="KW-1185">Reference proteome</keyword>
<dbReference type="RefSeq" id="WP_211338518.1">
    <property type="nucleotide sequence ID" value="NZ_BMLU01000020.1"/>
</dbReference>
<dbReference type="Gene3D" id="3.40.630.30">
    <property type="match status" value="1"/>
</dbReference>
<name>A0A4R6FEC2_9SPHN</name>
<dbReference type="InterPro" id="IPR016181">
    <property type="entry name" value="Acyl_CoA_acyltransferase"/>
</dbReference>
<accession>A0A4R6FEC2</accession>
<dbReference type="SUPFAM" id="SSF55729">
    <property type="entry name" value="Acyl-CoA N-acyltransferases (Nat)"/>
    <property type="match status" value="1"/>
</dbReference>
<dbReference type="EMBL" id="SNWD01000012">
    <property type="protein sequence ID" value="TDN79562.1"/>
    <property type="molecule type" value="Genomic_DNA"/>
</dbReference>
<comment type="caution">
    <text evidence="2">The sequence shown here is derived from an EMBL/GenBank/DDBJ whole genome shotgun (WGS) entry which is preliminary data.</text>
</comment>
<reference evidence="2 3" key="1">
    <citation type="submission" date="2019-03" db="EMBL/GenBank/DDBJ databases">
        <title>Genomic Encyclopedia of Type Strains, Phase IV (KMG-IV): sequencing the most valuable type-strain genomes for metagenomic binning, comparative biology and taxonomic classification.</title>
        <authorList>
            <person name="Goeker M."/>
        </authorList>
    </citation>
    <scope>NUCLEOTIDE SEQUENCE [LARGE SCALE GENOMIC DNA]</scope>
    <source>
        <strain evidence="2 3">DSM 25059</strain>
    </source>
</reference>
<evidence type="ECO:0000313" key="3">
    <source>
        <dbReference type="Proteomes" id="UP000295493"/>
    </source>
</evidence>